<protein>
    <submittedName>
        <fullName evidence="2">Uncharacterized protein</fullName>
    </submittedName>
</protein>
<dbReference type="EMBL" id="BONF01000016">
    <property type="protein sequence ID" value="GIF81726.1"/>
    <property type="molecule type" value="Genomic_DNA"/>
</dbReference>
<dbReference type="Proteomes" id="UP000601223">
    <property type="component" value="Unassembled WGS sequence"/>
</dbReference>
<keyword evidence="3" id="KW-1185">Reference proteome</keyword>
<organism evidence="2 3">
    <name type="scientific">Catellatospora bangladeshensis</name>
    <dbReference type="NCBI Taxonomy" id="310355"/>
    <lineage>
        <taxon>Bacteria</taxon>
        <taxon>Bacillati</taxon>
        <taxon>Actinomycetota</taxon>
        <taxon>Actinomycetes</taxon>
        <taxon>Micromonosporales</taxon>
        <taxon>Micromonosporaceae</taxon>
        <taxon>Catellatospora</taxon>
    </lineage>
</organism>
<feature type="region of interest" description="Disordered" evidence="1">
    <location>
        <begin position="91"/>
        <end position="130"/>
    </location>
</feature>
<comment type="caution">
    <text evidence="2">The sequence shown here is derived from an EMBL/GenBank/DDBJ whole genome shotgun (WGS) entry which is preliminary data.</text>
</comment>
<accession>A0A8J3JCD7</accession>
<evidence type="ECO:0000313" key="2">
    <source>
        <dbReference type="EMBL" id="GIF81726.1"/>
    </source>
</evidence>
<name>A0A8J3JCD7_9ACTN</name>
<evidence type="ECO:0000313" key="3">
    <source>
        <dbReference type="Proteomes" id="UP000601223"/>
    </source>
</evidence>
<evidence type="ECO:0000256" key="1">
    <source>
        <dbReference type="SAM" id="MobiDB-lite"/>
    </source>
</evidence>
<dbReference type="RefSeq" id="WP_203746316.1">
    <property type="nucleotide sequence ID" value="NZ_BONF01000016.1"/>
</dbReference>
<sequence>MTLLAGEPARMLALAAHLETLGADLHRAAPPPPGRVTGVDARVADAHSAATRSAAVAIGRLADRLLADADLLYLVTARYDRADDQAAAALGAGRSAQPTTSELYPQLRSCEAPGEGCRQADAPSRPSGLP</sequence>
<reference evidence="2 3" key="1">
    <citation type="submission" date="2021-01" db="EMBL/GenBank/DDBJ databases">
        <title>Whole genome shotgun sequence of Catellatospora bangladeshensis NBRC 107357.</title>
        <authorList>
            <person name="Komaki H."/>
            <person name="Tamura T."/>
        </authorList>
    </citation>
    <scope>NUCLEOTIDE SEQUENCE [LARGE SCALE GENOMIC DNA]</scope>
    <source>
        <strain evidence="2 3">NBRC 107357</strain>
    </source>
</reference>
<proteinExistence type="predicted"/>
<gene>
    <name evidence="2" type="ORF">Cba03nite_30750</name>
</gene>
<dbReference type="AlphaFoldDB" id="A0A8J3JCD7"/>